<sequence length="123" mass="13924">MATDCKPFCERYVSHMTSQSTPHSRAEGQGLLAYSRYLTIDCTIHRTHGPPLDSWNRSTTEKWEDEHFKCIYAHIAEAGGNETRGGDEEKTDTRPTLNLKRGAIPLLLLAIFVFVGICHIMCR</sequence>
<evidence type="ECO:0000256" key="1">
    <source>
        <dbReference type="SAM" id="Phobius"/>
    </source>
</evidence>
<accession>A0AAI8YR44</accession>
<comment type="caution">
    <text evidence="2">The sequence shown here is derived from an EMBL/GenBank/DDBJ whole genome shotgun (WGS) entry which is preliminary data.</text>
</comment>
<protein>
    <submittedName>
        <fullName evidence="2">Uu.00g024190.m01.CDS01</fullName>
    </submittedName>
</protein>
<dbReference type="EMBL" id="CAUWAG010000020">
    <property type="protein sequence ID" value="CAJ2514300.1"/>
    <property type="molecule type" value="Genomic_DNA"/>
</dbReference>
<feature type="transmembrane region" description="Helical" evidence="1">
    <location>
        <begin position="103"/>
        <end position="122"/>
    </location>
</feature>
<proteinExistence type="predicted"/>
<keyword evidence="1" id="KW-0472">Membrane</keyword>
<dbReference type="AlphaFoldDB" id="A0AAI8YR44"/>
<name>A0AAI8YR44_9PEZI</name>
<reference evidence="2" key="1">
    <citation type="submission" date="2023-10" db="EMBL/GenBank/DDBJ databases">
        <authorList>
            <person name="Hackl T."/>
        </authorList>
    </citation>
    <scope>NUCLEOTIDE SEQUENCE</scope>
</reference>
<organism evidence="2 3">
    <name type="scientific">Anthostomella pinea</name>
    <dbReference type="NCBI Taxonomy" id="933095"/>
    <lineage>
        <taxon>Eukaryota</taxon>
        <taxon>Fungi</taxon>
        <taxon>Dikarya</taxon>
        <taxon>Ascomycota</taxon>
        <taxon>Pezizomycotina</taxon>
        <taxon>Sordariomycetes</taxon>
        <taxon>Xylariomycetidae</taxon>
        <taxon>Xylariales</taxon>
        <taxon>Xylariaceae</taxon>
        <taxon>Anthostomella</taxon>
    </lineage>
</organism>
<gene>
    <name evidence="2" type="ORF">KHLLAP_LOCUS14768</name>
</gene>
<evidence type="ECO:0000313" key="3">
    <source>
        <dbReference type="Proteomes" id="UP001295740"/>
    </source>
</evidence>
<keyword evidence="1" id="KW-0812">Transmembrane</keyword>
<evidence type="ECO:0000313" key="2">
    <source>
        <dbReference type="EMBL" id="CAJ2514300.1"/>
    </source>
</evidence>
<keyword evidence="1" id="KW-1133">Transmembrane helix</keyword>
<dbReference type="Proteomes" id="UP001295740">
    <property type="component" value="Unassembled WGS sequence"/>
</dbReference>
<keyword evidence="3" id="KW-1185">Reference proteome</keyword>